<feature type="region of interest" description="Disordered" evidence="1">
    <location>
        <begin position="58"/>
        <end position="90"/>
    </location>
</feature>
<organism evidence="4 5">
    <name type="scientific">Lolium multiflorum</name>
    <name type="common">Italian ryegrass</name>
    <name type="synonym">Lolium perenne subsp. multiflorum</name>
    <dbReference type="NCBI Taxonomy" id="4521"/>
    <lineage>
        <taxon>Eukaryota</taxon>
        <taxon>Viridiplantae</taxon>
        <taxon>Streptophyta</taxon>
        <taxon>Embryophyta</taxon>
        <taxon>Tracheophyta</taxon>
        <taxon>Spermatophyta</taxon>
        <taxon>Magnoliopsida</taxon>
        <taxon>Liliopsida</taxon>
        <taxon>Poales</taxon>
        <taxon>Poaceae</taxon>
        <taxon>BOP clade</taxon>
        <taxon>Pooideae</taxon>
        <taxon>Poodae</taxon>
        <taxon>Poeae</taxon>
        <taxon>Poeae Chloroplast Group 2 (Poeae type)</taxon>
        <taxon>Loliodinae</taxon>
        <taxon>Loliinae</taxon>
        <taxon>Lolium</taxon>
    </lineage>
</organism>
<evidence type="ECO:0000313" key="5">
    <source>
        <dbReference type="Proteomes" id="UP001231189"/>
    </source>
</evidence>
<dbReference type="SMART" id="SM01045">
    <property type="entry name" value="BURP"/>
    <property type="match status" value="1"/>
</dbReference>
<sequence length="408" mass="43586">MARFLIALLAAALVAVQAGGQLGHAAPATAEVFWRTVLPHSPLPDAILRLLRPAADTSSFVSKAEERPPFDYQDYRRSSSGDGSSKRTGAAARAGDFDYDDYRGGGAADTPYGYSYSKQAPSTNQAEERRVAAADTPFGYDYKAPSTNQAGERLAGAAADTPFGYDYKAPSMAMGGGQAEPTKTKVFFHEESVRVGERLPFHFPPASAPALGFLPRRIADSVPFTAPALPGVLAAFGVAPGSTMASSMEATLRACETPTMAGESKFCATSLEALVERAMGVLGTRDVRPVTSTLPRDGAPLQTYTVRAVQRVEGDPVFVACHPEPFPYTVYRCHTTGPSRAYMVEMEGARGGVDGVTIATVCHTDTSMWNPEHISFRLLGTKPGGTPVCHLMPYGHIIWAKNVKRWTA</sequence>
<feature type="compositionally biased region" description="Polar residues" evidence="1">
    <location>
        <begin position="116"/>
        <end position="125"/>
    </location>
</feature>
<dbReference type="AlphaFoldDB" id="A0AAD8QNK4"/>
<dbReference type="InterPro" id="IPR044816">
    <property type="entry name" value="BURP"/>
</dbReference>
<dbReference type="PANTHER" id="PTHR31236:SF10">
    <property type="entry name" value="BURP DOMAIN-CONTAINING PROTEIN 13"/>
    <property type="match status" value="1"/>
</dbReference>
<dbReference type="Pfam" id="PF03181">
    <property type="entry name" value="BURP"/>
    <property type="match status" value="1"/>
</dbReference>
<reference evidence="4" key="1">
    <citation type="submission" date="2023-07" db="EMBL/GenBank/DDBJ databases">
        <title>A chromosome-level genome assembly of Lolium multiflorum.</title>
        <authorList>
            <person name="Chen Y."/>
            <person name="Copetti D."/>
            <person name="Kolliker R."/>
            <person name="Studer B."/>
        </authorList>
    </citation>
    <scope>NUCLEOTIDE SEQUENCE</scope>
    <source>
        <strain evidence="4">02402/16</strain>
        <tissue evidence="4">Leaf</tissue>
    </source>
</reference>
<dbReference type="GO" id="GO:0009555">
    <property type="term" value="P:pollen development"/>
    <property type="evidence" value="ECO:0007669"/>
    <property type="project" value="TreeGrafter"/>
</dbReference>
<evidence type="ECO:0000259" key="3">
    <source>
        <dbReference type="PROSITE" id="PS51277"/>
    </source>
</evidence>
<name>A0AAD8QNK4_LOLMU</name>
<comment type="caution">
    <text evidence="4">The sequence shown here is derived from an EMBL/GenBank/DDBJ whole genome shotgun (WGS) entry which is preliminary data.</text>
</comment>
<accession>A0AAD8QNK4</accession>
<evidence type="ECO:0000256" key="1">
    <source>
        <dbReference type="SAM" id="MobiDB-lite"/>
    </source>
</evidence>
<dbReference type="EMBL" id="JAUUTY010000007">
    <property type="protein sequence ID" value="KAK1606143.1"/>
    <property type="molecule type" value="Genomic_DNA"/>
</dbReference>
<dbReference type="InterPro" id="IPR004873">
    <property type="entry name" value="BURP_dom"/>
</dbReference>
<feature type="chain" id="PRO_5042096918" description="BURP domain-containing protein" evidence="2">
    <location>
        <begin position="19"/>
        <end position="408"/>
    </location>
</feature>
<feature type="domain" description="BURP" evidence="3">
    <location>
        <begin position="187"/>
        <end position="402"/>
    </location>
</feature>
<dbReference type="PROSITE" id="PS51277">
    <property type="entry name" value="BURP"/>
    <property type="match status" value="1"/>
</dbReference>
<evidence type="ECO:0000313" key="4">
    <source>
        <dbReference type="EMBL" id="KAK1606143.1"/>
    </source>
</evidence>
<keyword evidence="2" id="KW-0732">Signal</keyword>
<protein>
    <recommendedName>
        <fullName evidence="3">BURP domain-containing protein</fullName>
    </recommendedName>
</protein>
<feature type="region of interest" description="Disordered" evidence="1">
    <location>
        <begin position="111"/>
        <end position="130"/>
    </location>
</feature>
<dbReference type="PANTHER" id="PTHR31236">
    <property type="entry name" value="BURP DOMAIN PROTEIN USPL1-LIKE"/>
    <property type="match status" value="1"/>
</dbReference>
<proteinExistence type="predicted"/>
<keyword evidence="5" id="KW-1185">Reference proteome</keyword>
<dbReference type="Proteomes" id="UP001231189">
    <property type="component" value="Unassembled WGS sequence"/>
</dbReference>
<gene>
    <name evidence="4" type="ORF">QYE76_029816</name>
</gene>
<evidence type="ECO:0000256" key="2">
    <source>
        <dbReference type="SAM" id="SignalP"/>
    </source>
</evidence>
<feature type="signal peptide" evidence="2">
    <location>
        <begin position="1"/>
        <end position="18"/>
    </location>
</feature>
<feature type="compositionally biased region" description="Low complexity" evidence="1">
    <location>
        <begin position="80"/>
        <end position="90"/>
    </location>
</feature>
<feature type="compositionally biased region" description="Basic and acidic residues" evidence="1">
    <location>
        <begin position="63"/>
        <end position="79"/>
    </location>
</feature>